<dbReference type="EMBL" id="JAMTCK010000006">
    <property type="protein sequence ID" value="MCP2166107.1"/>
    <property type="molecule type" value="Genomic_DNA"/>
</dbReference>
<feature type="transmembrane region" description="Helical" evidence="1">
    <location>
        <begin position="14"/>
        <end position="36"/>
    </location>
</feature>
<keyword evidence="3" id="KW-1185">Reference proteome</keyword>
<dbReference type="Proteomes" id="UP001206128">
    <property type="component" value="Unassembled WGS sequence"/>
</dbReference>
<keyword evidence="1" id="KW-1133">Transmembrane helix</keyword>
<sequence length="43" mass="5089">MAGYPQRVEHFAEYVFTTLMIVVVIGVVWFAGYVLYRLYSDQR</sequence>
<reference evidence="2" key="1">
    <citation type="submission" date="2022-06" db="EMBL/GenBank/DDBJ databases">
        <title>Genomic Encyclopedia of Archaeal and Bacterial Type Strains, Phase II (KMG-II): from individual species to whole genera.</title>
        <authorList>
            <person name="Goeker M."/>
        </authorList>
    </citation>
    <scope>NUCLEOTIDE SEQUENCE</scope>
    <source>
        <strain evidence="2">DSM 43935</strain>
    </source>
</reference>
<evidence type="ECO:0000313" key="3">
    <source>
        <dbReference type="Proteomes" id="UP001206128"/>
    </source>
</evidence>
<keyword evidence="1" id="KW-0472">Membrane</keyword>
<name>A0AAE3GEZ5_9PSEU</name>
<dbReference type="AlphaFoldDB" id="A0AAE3GEZ5"/>
<evidence type="ECO:0000313" key="2">
    <source>
        <dbReference type="EMBL" id="MCP2166107.1"/>
    </source>
</evidence>
<keyword evidence="1" id="KW-0812">Transmembrane</keyword>
<gene>
    <name evidence="2" type="ORF">LX83_002966</name>
</gene>
<protein>
    <submittedName>
        <fullName evidence="2">Uncharacterized protein</fullName>
    </submittedName>
</protein>
<accession>A0AAE3GEZ5</accession>
<proteinExistence type="predicted"/>
<evidence type="ECO:0000256" key="1">
    <source>
        <dbReference type="SAM" id="Phobius"/>
    </source>
</evidence>
<organism evidence="2 3">
    <name type="scientific">Goodfellowiella coeruleoviolacea</name>
    <dbReference type="NCBI Taxonomy" id="334858"/>
    <lineage>
        <taxon>Bacteria</taxon>
        <taxon>Bacillati</taxon>
        <taxon>Actinomycetota</taxon>
        <taxon>Actinomycetes</taxon>
        <taxon>Pseudonocardiales</taxon>
        <taxon>Pseudonocardiaceae</taxon>
        <taxon>Goodfellowiella</taxon>
    </lineage>
</organism>
<comment type="caution">
    <text evidence="2">The sequence shown here is derived from an EMBL/GenBank/DDBJ whole genome shotgun (WGS) entry which is preliminary data.</text>
</comment>